<dbReference type="Proteomes" id="UP000587527">
    <property type="component" value="Unassembled WGS sequence"/>
</dbReference>
<accession>A0A841BWS0</accession>
<dbReference type="SUPFAM" id="SSF52980">
    <property type="entry name" value="Restriction endonuclease-like"/>
    <property type="match status" value="1"/>
</dbReference>
<sequence length="300" mass="33554">MPRRPAKPAALQRRVFRGADAIRAGLITRDQLRSSAWRTIFRDIYVERDATTSHRTRCIAALAYLLPPEAVITGRSAALVHGVDLMPDGDPVEVLMPTPFGPIAGVKVLFGRAAEDDIHRRADRLRLASPRRTCWDLAQHLDAVEAVVYVDAMIARGLVTRAELEDYAWSRSGEKGWRKMLTAAQLADPAAQSPQESRLRVNLVLRGLPRPVTQHVISRDGHFVARVDLAWPDLKIAVEYDGRWHGDPAQLDRDRARLNRILGADWLVLHVTAKRLRDDLDGFVTELSAAIAARRARSAR</sequence>
<comment type="caution">
    <text evidence="1">The sequence shown here is derived from an EMBL/GenBank/DDBJ whole genome shotgun (WGS) entry which is preliminary data.</text>
</comment>
<keyword evidence="1" id="KW-0255">Endonuclease</keyword>
<dbReference type="EMBL" id="JACHMN010000002">
    <property type="protein sequence ID" value="MBB5871599.1"/>
    <property type="molecule type" value="Genomic_DNA"/>
</dbReference>
<dbReference type="AlphaFoldDB" id="A0A841BWS0"/>
<evidence type="ECO:0000313" key="2">
    <source>
        <dbReference type="Proteomes" id="UP000587527"/>
    </source>
</evidence>
<protein>
    <submittedName>
        <fullName evidence="1">Very-short-patch-repair endonuclease</fullName>
    </submittedName>
</protein>
<organism evidence="1 2">
    <name type="scientific">Allocatelliglobosispora scoriae</name>
    <dbReference type="NCBI Taxonomy" id="643052"/>
    <lineage>
        <taxon>Bacteria</taxon>
        <taxon>Bacillati</taxon>
        <taxon>Actinomycetota</taxon>
        <taxon>Actinomycetes</taxon>
        <taxon>Micromonosporales</taxon>
        <taxon>Micromonosporaceae</taxon>
        <taxon>Allocatelliglobosispora</taxon>
    </lineage>
</organism>
<dbReference type="Gene3D" id="3.40.960.10">
    <property type="entry name" value="VSR Endonuclease"/>
    <property type="match status" value="1"/>
</dbReference>
<dbReference type="RefSeq" id="WP_184839776.1">
    <property type="nucleotide sequence ID" value="NZ_JACHMN010000002.1"/>
</dbReference>
<keyword evidence="2" id="KW-1185">Reference proteome</keyword>
<proteinExistence type="predicted"/>
<dbReference type="InterPro" id="IPR011335">
    <property type="entry name" value="Restrct_endonuc-II-like"/>
</dbReference>
<dbReference type="GO" id="GO:0004519">
    <property type="term" value="F:endonuclease activity"/>
    <property type="evidence" value="ECO:0007669"/>
    <property type="project" value="UniProtKB-KW"/>
</dbReference>
<name>A0A841BWS0_9ACTN</name>
<gene>
    <name evidence="1" type="ORF">F4553_004978</name>
</gene>
<keyword evidence="1" id="KW-0540">Nuclease</keyword>
<reference evidence="1 2" key="1">
    <citation type="submission" date="2020-08" db="EMBL/GenBank/DDBJ databases">
        <title>Sequencing the genomes of 1000 actinobacteria strains.</title>
        <authorList>
            <person name="Klenk H.-P."/>
        </authorList>
    </citation>
    <scope>NUCLEOTIDE SEQUENCE [LARGE SCALE GENOMIC DNA]</scope>
    <source>
        <strain evidence="1 2">DSM 45362</strain>
    </source>
</reference>
<keyword evidence="1" id="KW-0378">Hydrolase</keyword>
<evidence type="ECO:0000313" key="1">
    <source>
        <dbReference type="EMBL" id="MBB5871599.1"/>
    </source>
</evidence>